<evidence type="ECO:0000256" key="1">
    <source>
        <dbReference type="ARBA" id="ARBA00004953"/>
    </source>
</evidence>
<feature type="region of interest" description="Disordered" evidence="4">
    <location>
        <begin position="164"/>
        <end position="203"/>
    </location>
</feature>
<dbReference type="KEGG" id="nod:FOH10_12515"/>
<dbReference type="NCBIfam" id="NF005968">
    <property type="entry name" value="PRK08057.1-2"/>
    <property type="match status" value="1"/>
</dbReference>
<protein>
    <submittedName>
        <fullName evidence="5">Cobalt-precorrin-6A reductase</fullName>
        <ecNumber evidence="5">1.3.1.106</ecNumber>
    </submittedName>
</protein>
<organism evidence="5 6">
    <name type="scientific">Nocardia otitidiscaviarum</name>
    <dbReference type="NCBI Taxonomy" id="1823"/>
    <lineage>
        <taxon>Bacteria</taxon>
        <taxon>Bacillati</taxon>
        <taxon>Actinomycetota</taxon>
        <taxon>Actinomycetes</taxon>
        <taxon>Mycobacteriales</taxon>
        <taxon>Nocardiaceae</taxon>
        <taxon>Nocardia</taxon>
    </lineage>
</organism>
<evidence type="ECO:0000313" key="6">
    <source>
        <dbReference type="Proteomes" id="UP000317039"/>
    </source>
</evidence>
<evidence type="ECO:0000256" key="3">
    <source>
        <dbReference type="ARBA" id="ARBA00023002"/>
    </source>
</evidence>
<gene>
    <name evidence="5" type="ORF">FOH10_12515</name>
</gene>
<feature type="compositionally biased region" description="Basic residues" evidence="4">
    <location>
        <begin position="164"/>
        <end position="202"/>
    </location>
</feature>
<feature type="compositionally biased region" description="Basic and acidic residues" evidence="4">
    <location>
        <begin position="115"/>
        <end position="126"/>
    </location>
</feature>
<dbReference type="EMBL" id="CP041695">
    <property type="protein sequence ID" value="QDP83428.1"/>
    <property type="molecule type" value="Genomic_DNA"/>
</dbReference>
<feature type="region of interest" description="Disordered" evidence="4">
    <location>
        <begin position="29"/>
        <end position="152"/>
    </location>
</feature>
<feature type="compositionally biased region" description="Basic residues" evidence="4">
    <location>
        <begin position="70"/>
        <end position="98"/>
    </location>
</feature>
<feature type="compositionally biased region" description="Basic residues" evidence="4">
    <location>
        <begin position="29"/>
        <end position="44"/>
    </location>
</feature>
<dbReference type="EC" id="1.3.1.106" evidence="5"/>
<dbReference type="InterPro" id="IPR003723">
    <property type="entry name" value="Precorrin-6x_reduct"/>
</dbReference>
<proteinExistence type="predicted"/>
<evidence type="ECO:0000256" key="2">
    <source>
        <dbReference type="ARBA" id="ARBA00022573"/>
    </source>
</evidence>
<accession>A0A516NWZ4</accession>
<dbReference type="GO" id="GO:0016994">
    <property type="term" value="F:precorrin-6A reductase activity"/>
    <property type="evidence" value="ECO:0007669"/>
    <property type="project" value="InterPro"/>
</dbReference>
<dbReference type="AlphaFoldDB" id="A0A516NWZ4"/>
<reference evidence="5 6" key="1">
    <citation type="submission" date="2019-07" db="EMBL/GenBank/DDBJ databases">
        <title>Complete Genome Sequence and Methylome Analysis of Nocardia otitidis-caviarum NEB252.</title>
        <authorList>
            <person name="Fomenkov A."/>
            <person name="Anton B.P."/>
            <person name="Vincze T."/>
            <person name="Roberts R.J."/>
        </authorList>
    </citation>
    <scope>NUCLEOTIDE SEQUENCE [LARGE SCALE GENOMIC DNA]</scope>
    <source>
        <strain evidence="5 6">NEB252</strain>
    </source>
</reference>
<dbReference type="PANTHER" id="PTHR36925:SF1">
    <property type="entry name" value="COBALT-PRECORRIN-6A REDUCTASE"/>
    <property type="match status" value="1"/>
</dbReference>
<dbReference type="PANTHER" id="PTHR36925">
    <property type="entry name" value="COBALT-PRECORRIN-6A REDUCTASE"/>
    <property type="match status" value="1"/>
</dbReference>
<dbReference type="UniPathway" id="UPA00148"/>
<dbReference type="NCBIfam" id="TIGR00715">
    <property type="entry name" value="precor6x_red"/>
    <property type="match status" value="1"/>
</dbReference>
<dbReference type="Proteomes" id="UP000317039">
    <property type="component" value="Chromosome"/>
</dbReference>
<dbReference type="GO" id="GO:0009236">
    <property type="term" value="P:cobalamin biosynthetic process"/>
    <property type="evidence" value="ECO:0007669"/>
    <property type="project" value="UniProtKB-UniPathway"/>
</dbReference>
<feature type="compositionally biased region" description="Low complexity" evidence="4">
    <location>
        <begin position="48"/>
        <end position="69"/>
    </location>
</feature>
<comment type="pathway">
    <text evidence="1">Cofactor biosynthesis; adenosylcobalamin biosynthesis.</text>
</comment>
<sequence>MVACRDSIVIGSGISHIGRLDEVHEVRRHRPVRRRHHRNRRRDRIRCTGGSAHRTAAGRRAGARAGSGCRLHHRAGRGGRRHRHQRHRRSVQRRRRRAGREPDQRIRCGGGAGAADRKSRWGGRADRRGRRRQRPGTVADPRGRAARARAGHLRAAVVLRRIAARRARRGRGRGDRRRHRPARAGRLRDSRRHHRRAHRPAGRRWSAADRLGLRLFQRAALRTLILGGTREARVLAETASGERGFEIVSSLAGRVRDPLLPVGQVRIGGFGGLDGLRTWLSDNRIEVVVDATHPFAAGITDHAAAAAASLGLPILHVRRPGWTQRPGDRWIRVPDLSAAATAVAGLGDRIFLTIGRQGVSAFAALRGHWFLIRAIDPPEGALPPRHELLLARGPFTVADETALLAAHRITALVTKDSGGAQTEAKLDAARARGLPVVVVDRPPLPAGARSVETVAAAWDWLRAAQRLR</sequence>
<evidence type="ECO:0000256" key="4">
    <source>
        <dbReference type="SAM" id="MobiDB-lite"/>
    </source>
</evidence>
<keyword evidence="2" id="KW-0169">Cobalamin biosynthesis</keyword>
<dbReference type="PROSITE" id="PS51014">
    <property type="entry name" value="COBK_CBIJ"/>
    <property type="match status" value="1"/>
</dbReference>
<keyword evidence="3 5" id="KW-0560">Oxidoreductase</keyword>
<evidence type="ECO:0000313" key="5">
    <source>
        <dbReference type="EMBL" id="QDP83428.1"/>
    </source>
</evidence>
<name>A0A516NWZ4_9NOCA</name>
<dbReference type="Pfam" id="PF02571">
    <property type="entry name" value="CbiJ"/>
    <property type="match status" value="1"/>
</dbReference>